<dbReference type="Pfam" id="PF02585">
    <property type="entry name" value="PIG-L"/>
    <property type="match status" value="1"/>
</dbReference>
<keyword evidence="1" id="KW-0862">Zinc</keyword>
<gene>
    <name evidence="2" type="ORF">JOF55_002754</name>
</gene>
<protein>
    <submittedName>
        <fullName evidence="2">LmbE family N-acetylglucosaminyl deacetylase</fullName>
    </submittedName>
</protein>
<dbReference type="GO" id="GO:0016137">
    <property type="term" value="P:glycoside metabolic process"/>
    <property type="evidence" value="ECO:0007669"/>
    <property type="project" value="UniProtKB-ARBA"/>
</dbReference>
<dbReference type="Proteomes" id="UP001180845">
    <property type="component" value="Unassembled WGS sequence"/>
</dbReference>
<organism evidence="2 3">
    <name type="scientific">Haloactinomyces albus</name>
    <dbReference type="NCBI Taxonomy" id="1352928"/>
    <lineage>
        <taxon>Bacteria</taxon>
        <taxon>Bacillati</taxon>
        <taxon>Actinomycetota</taxon>
        <taxon>Actinomycetes</taxon>
        <taxon>Actinopolysporales</taxon>
        <taxon>Actinopolysporaceae</taxon>
        <taxon>Haloactinomyces</taxon>
    </lineage>
</organism>
<accession>A0AAE3ZFA8</accession>
<keyword evidence="3" id="KW-1185">Reference proteome</keyword>
<evidence type="ECO:0000313" key="2">
    <source>
        <dbReference type="EMBL" id="MDR7302573.1"/>
    </source>
</evidence>
<dbReference type="InterPro" id="IPR003737">
    <property type="entry name" value="GlcNAc_PI_deacetylase-related"/>
</dbReference>
<dbReference type="AlphaFoldDB" id="A0AAE3ZFA8"/>
<dbReference type="SUPFAM" id="SSF102588">
    <property type="entry name" value="LmbE-like"/>
    <property type="match status" value="1"/>
</dbReference>
<proteinExistence type="predicted"/>
<dbReference type="EMBL" id="JAVDXW010000001">
    <property type="protein sequence ID" value="MDR7302573.1"/>
    <property type="molecule type" value="Genomic_DNA"/>
</dbReference>
<dbReference type="PANTHER" id="PTHR12993:SF28">
    <property type="entry name" value="LMBE FAMILY PROTEIN"/>
    <property type="match status" value="1"/>
</dbReference>
<dbReference type="InterPro" id="IPR024078">
    <property type="entry name" value="LmbE-like_dom_sf"/>
</dbReference>
<dbReference type="PANTHER" id="PTHR12993">
    <property type="entry name" value="N-ACETYLGLUCOSAMINYL-PHOSPHATIDYLINOSITOL DE-N-ACETYLASE-RELATED"/>
    <property type="match status" value="1"/>
</dbReference>
<sequence>MTTDPEPAADDIRRALVVTAHPDDVDFGCAGTVAAWTAAGVEVTYCVCTSGEAGGFDDTARTDMPQLRQQEQRAAAEAAGVTDVVFLGYRDGQVVVNLSLRRDITKVIRTVCPDVVVTHSPEINWDAVTLSHPDHRAVGEAALAAVYPDARNAFAHPDLSEQHGLQPWTVRQLWMSESSQERINHAVDITEQFDTKMAALRAHHSQTARLHDLEGMIRQHLEGNAERYGPAPGRLAEVFHVVNTA</sequence>
<dbReference type="GO" id="GO:0016811">
    <property type="term" value="F:hydrolase activity, acting on carbon-nitrogen (but not peptide) bonds, in linear amides"/>
    <property type="evidence" value="ECO:0007669"/>
    <property type="project" value="TreeGrafter"/>
</dbReference>
<dbReference type="Gene3D" id="3.40.50.10320">
    <property type="entry name" value="LmbE-like"/>
    <property type="match status" value="1"/>
</dbReference>
<comment type="caution">
    <text evidence="2">The sequence shown here is derived from an EMBL/GenBank/DDBJ whole genome shotgun (WGS) entry which is preliminary data.</text>
</comment>
<dbReference type="RefSeq" id="WP_310274209.1">
    <property type="nucleotide sequence ID" value="NZ_JAVDXW010000001.1"/>
</dbReference>
<evidence type="ECO:0000313" key="3">
    <source>
        <dbReference type="Proteomes" id="UP001180845"/>
    </source>
</evidence>
<reference evidence="2" key="1">
    <citation type="submission" date="2023-07" db="EMBL/GenBank/DDBJ databases">
        <title>Sequencing the genomes of 1000 actinobacteria strains.</title>
        <authorList>
            <person name="Klenk H.-P."/>
        </authorList>
    </citation>
    <scope>NUCLEOTIDE SEQUENCE</scope>
    <source>
        <strain evidence="2">DSM 45977</strain>
    </source>
</reference>
<evidence type="ECO:0000256" key="1">
    <source>
        <dbReference type="ARBA" id="ARBA00022833"/>
    </source>
</evidence>
<name>A0AAE3ZFA8_9ACTN</name>